<keyword evidence="2" id="KW-0255">Endonuclease</keyword>
<dbReference type="InterPro" id="IPR045572">
    <property type="entry name" value="RE_endonuc_C"/>
</dbReference>
<dbReference type="GO" id="GO:0005524">
    <property type="term" value="F:ATP binding"/>
    <property type="evidence" value="ECO:0007669"/>
    <property type="project" value="InterPro"/>
</dbReference>
<protein>
    <submittedName>
        <fullName evidence="2">Restriction endonuclease</fullName>
    </submittedName>
</protein>
<dbReference type="GO" id="GO:0015668">
    <property type="term" value="F:type III site-specific deoxyribonuclease activity"/>
    <property type="evidence" value="ECO:0007669"/>
    <property type="project" value="InterPro"/>
</dbReference>
<evidence type="ECO:0000313" key="3">
    <source>
        <dbReference type="Proteomes" id="UP000006276"/>
    </source>
</evidence>
<keyword evidence="2" id="KW-0540">Nuclease</keyword>
<evidence type="ECO:0000259" key="1">
    <source>
        <dbReference type="PROSITE" id="PS51192"/>
    </source>
</evidence>
<keyword evidence="3" id="KW-1185">Reference proteome</keyword>
<dbReference type="GO" id="GO:0005829">
    <property type="term" value="C:cytosol"/>
    <property type="evidence" value="ECO:0007669"/>
    <property type="project" value="TreeGrafter"/>
</dbReference>
<accession>J9R3Z6</accession>
<dbReference type="AlphaFoldDB" id="J9R3Z6"/>
<keyword evidence="2" id="KW-0378">Hydrolase</keyword>
<dbReference type="SUPFAM" id="SSF52540">
    <property type="entry name" value="P-loop containing nucleoside triphosphate hydrolases"/>
    <property type="match status" value="2"/>
</dbReference>
<dbReference type="InterPro" id="IPR006935">
    <property type="entry name" value="Helicase/UvrB_N"/>
</dbReference>
<dbReference type="HOGENOM" id="CLU_011799_0_0_10"/>
<dbReference type="GO" id="GO:0003677">
    <property type="term" value="F:DNA binding"/>
    <property type="evidence" value="ECO:0007669"/>
    <property type="project" value="InterPro"/>
</dbReference>
<sequence>MKLQFKEQDFQVKAVQAVVNCFEEQPIKTNRFTLERSKELIKKAKQAASGIQSLDFEVEEEIGYRNASIQLTEAQILRNIQEVQKQNDLLESQQIEHPKGVKIGYNLTIEMETGTGKTYTYIRTMYELHKKYGWSKFIVIVPSIAIREGVYKSFQVTQEHFQELYGHKINPFIYNSSRPQDIENFASDSRISVMIINTQAFNARGNDARRIYQELDQFGTRKPIEIIAQTNPILIIDEPQSVDGEKTLESMQDFNPLFTLRYSATHKVEYNKIYRLDALDAYKKRLVKKIQVKGISVKGQTGTEAYFYLQEVRLSTNKPPKAVIEIDKRQGAGVVRKIFIVEQGARLFELSGELPAYKNLTIQNIDGQRNCIELNNDIIYAGEILNDKNENDFRRVQIRECILSHLQKEKQLFGKGIKVLSLFFIDTVEKYRVYDEFGEQQLGEYAKIFEEEYDKLKNNFIDLFEQEYNDYLIDTDTTKIHKGYMPTNFGEYLKRDEASQVHNGYFSIDKKGKSVDPTTKKGKEDSEDVSAYDLIMKDKERLLSFEEPTRFIFSHSALKEGWDNPNVFQICALKHAESGSLTRRRQEVGRGMRLCVDKRGVRQDFELIGDQVHELNKLTIIASESYESFAKGLQKEIANTLKDRPQKAEVEYFVSKVVKNEQGGEYRITKEDAKKLNKLLYKNDIIDEDDKITVEGREIIESGTIPLPDNLEPYKDSVCQLLQSIYTGTEFKPEDERQTIILNPNKNFSKKEFQALWDKINLKTIYEVQFDTEKLIKEAVIKIDAQLNIGDRVYQVLVGELEDGTAEQMKEGILVRESKRQYTKLDNNLYTDTFYDIVGEIETLTSLTRRTIVEILKKISPKKFALIQKNPEEFIAKSSKLINEVKASLIINNIVYHKTEERHDAKTVFTNDKTVLRKSELLEKHIYDFLTSDSKIESNFAKALETSTEVIVYAKLPKSFYISTPVANYSPDWAIVFDKDKVRHIYFVTETKGSDSDMDLREIEKLKIHCATEHFKEISNAEVKFEKVSSYDKLMDIVQLK</sequence>
<feature type="domain" description="Helicase ATP-binding" evidence="1">
    <location>
        <begin position="98"/>
        <end position="284"/>
    </location>
</feature>
<dbReference type="Pfam" id="PF04851">
    <property type="entry name" value="ResIII"/>
    <property type="match status" value="1"/>
</dbReference>
<organism evidence="2 3">
    <name type="scientific">Riemerella anatipestifer RA-CH-1</name>
    <dbReference type="NCBI Taxonomy" id="1228997"/>
    <lineage>
        <taxon>Bacteria</taxon>
        <taxon>Pseudomonadati</taxon>
        <taxon>Bacteroidota</taxon>
        <taxon>Flavobacteriia</taxon>
        <taxon>Flavobacteriales</taxon>
        <taxon>Weeksellaceae</taxon>
        <taxon>Riemerella</taxon>
    </lineage>
</organism>
<dbReference type="Gene3D" id="3.40.50.300">
    <property type="entry name" value="P-loop containing nucleotide triphosphate hydrolases"/>
    <property type="match status" value="1"/>
</dbReference>
<dbReference type="InterPro" id="IPR027417">
    <property type="entry name" value="P-loop_NTPase"/>
</dbReference>
<dbReference type="Pfam" id="PF19778">
    <property type="entry name" value="RE_endonuc"/>
    <property type="match status" value="1"/>
</dbReference>
<reference evidence="2 3" key="1">
    <citation type="submission" date="2012-09" db="EMBL/GenBank/DDBJ databases">
        <title>Riemerella anatipestifer vaccine strains.</title>
        <authorList>
            <person name="Chun C.A."/>
            <person name="Shu W.M."/>
            <person name="Kang Z.D."/>
            <person name="Jia W.X."/>
        </authorList>
    </citation>
    <scope>NUCLEOTIDE SEQUENCE [LARGE SCALE GENOMIC DNA]</scope>
    <source>
        <strain evidence="2 3">RA-CH-1</strain>
    </source>
</reference>
<dbReference type="KEGG" id="rag:B739_2007"/>
<dbReference type="PANTHER" id="PTHR47396:SF1">
    <property type="entry name" value="ATP-DEPENDENT HELICASE IRC3-RELATED"/>
    <property type="match status" value="1"/>
</dbReference>
<gene>
    <name evidence="2" type="ORF">B739_2007</name>
</gene>
<evidence type="ECO:0000313" key="2">
    <source>
        <dbReference type="EMBL" id="AFR36589.1"/>
    </source>
</evidence>
<dbReference type="Proteomes" id="UP000006276">
    <property type="component" value="Chromosome"/>
</dbReference>
<dbReference type="InterPro" id="IPR050742">
    <property type="entry name" value="Helicase_Restrict-Modif_Enz"/>
</dbReference>
<dbReference type="InterPro" id="IPR014001">
    <property type="entry name" value="Helicase_ATP-bd"/>
</dbReference>
<dbReference type="RefSeq" id="WP_014938852.1">
    <property type="nucleotide sequence ID" value="NC_018609.1"/>
</dbReference>
<dbReference type="PROSITE" id="PS51192">
    <property type="entry name" value="HELICASE_ATP_BIND_1"/>
    <property type="match status" value="1"/>
</dbReference>
<dbReference type="EMBL" id="CP003787">
    <property type="protein sequence ID" value="AFR36589.1"/>
    <property type="molecule type" value="Genomic_DNA"/>
</dbReference>
<name>J9R3Z6_RIEAN</name>
<proteinExistence type="predicted"/>
<dbReference type="PANTHER" id="PTHR47396">
    <property type="entry name" value="TYPE I RESTRICTION ENZYME ECOKI R PROTEIN"/>
    <property type="match status" value="1"/>
</dbReference>
<dbReference type="PATRIC" id="fig|1228997.3.peg.2009"/>
<dbReference type="REBASE" id="52794">
    <property type="entry name" value="Ran1ORF2008P"/>
</dbReference>